<dbReference type="Pfam" id="PF15963">
    <property type="entry name" value="Myb_DNA-bind_7"/>
    <property type="match status" value="1"/>
</dbReference>
<reference evidence="3 4" key="1">
    <citation type="journal article" date="2010" name="Nature">
        <title>Perigord black truffle genome uncovers evolutionary origins and mechanisms of symbiosis.</title>
        <authorList>
            <person name="Martin F."/>
            <person name="Kohler A."/>
            <person name="Murat C."/>
            <person name="Balestrini R."/>
            <person name="Coutinho P.M."/>
            <person name="Jaillon O."/>
            <person name="Montanini B."/>
            <person name="Morin E."/>
            <person name="Noel B."/>
            <person name="Percudani R."/>
            <person name="Porcel B."/>
            <person name="Rubini A."/>
            <person name="Amicucci A."/>
            <person name="Amselem J."/>
            <person name="Anthouard V."/>
            <person name="Arcioni S."/>
            <person name="Artiguenave F."/>
            <person name="Aury J.M."/>
            <person name="Ballario P."/>
            <person name="Bolchi A."/>
            <person name="Brenna A."/>
            <person name="Brun A."/>
            <person name="Buee M."/>
            <person name="Cantarel B."/>
            <person name="Chevalier G."/>
            <person name="Couloux A."/>
            <person name="Da Silva C."/>
            <person name="Denoeud F."/>
            <person name="Duplessis S."/>
            <person name="Ghignone S."/>
            <person name="Hilselberger B."/>
            <person name="Iotti M."/>
            <person name="Marcais B."/>
            <person name="Mello A."/>
            <person name="Miranda M."/>
            <person name="Pacioni G."/>
            <person name="Quesneville H."/>
            <person name="Riccioni C."/>
            <person name="Ruotolo R."/>
            <person name="Splivallo R."/>
            <person name="Stocchi V."/>
            <person name="Tisserant E."/>
            <person name="Viscomi A.R."/>
            <person name="Zambonelli A."/>
            <person name="Zampieri E."/>
            <person name="Henrissat B."/>
            <person name="Lebrun M.H."/>
            <person name="Paolocci F."/>
            <person name="Bonfante P."/>
            <person name="Ottonello S."/>
            <person name="Wincker P."/>
        </authorList>
    </citation>
    <scope>NUCLEOTIDE SEQUENCE [LARGE SCALE GENOMIC DNA]</scope>
    <source>
        <strain evidence="3 4">Mel28</strain>
    </source>
</reference>
<dbReference type="GeneID" id="9187825"/>
<organism evidence="3 4">
    <name type="scientific">Tuber melanosporum (strain Mel28)</name>
    <name type="common">Perigord black truffle</name>
    <dbReference type="NCBI Taxonomy" id="656061"/>
    <lineage>
        <taxon>Eukaryota</taxon>
        <taxon>Fungi</taxon>
        <taxon>Dikarya</taxon>
        <taxon>Ascomycota</taxon>
        <taxon>Pezizomycotina</taxon>
        <taxon>Pezizomycetes</taxon>
        <taxon>Pezizales</taxon>
        <taxon>Tuberaceae</taxon>
        <taxon>Tuber</taxon>
    </lineage>
</organism>
<dbReference type="InParanoid" id="D5GAW4"/>
<dbReference type="GO" id="GO:0070898">
    <property type="term" value="P:RNA polymerase III preinitiation complex assembly"/>
    <property type="evidence" value="ECO:0007669"/>
    <property type="project" value="TreeGrafter"/>
</dbReference>
<dbReference type="KEGG" id="tml:GSTUM_00005335001"/>
<dbReference type="Proteomes" id="UP000006911">
    <property type="component" value="Unassembled WGS sequence"/>
</dbReference>
<feature type="compositionally biased region" description="Acidic residues" evidence="1">
    <location>
        <begin position="254"/>
        <end position="275"/>
    </location>
</feature>
<dbReference type="InterPro" id="IPR009057">
    <property type="entry name" value="Homeodomain-like_sf"/>
</dbReference>
<dbReference type="STRING" id="656061.D5GAW4"/>
<feature type="region of interest" description="Disordered" evidence="1">
    <location>
        <begin position="591"/>
        <end position="664"/>
    </location>
</feature>
<dbReference type="eggNOG" id="KOG2009">
    <property type="taxonomic scope" value="Eukaryota"/>
</dbReference>
<feature type="domain" description="Myb-like" evidence="2">
    <location>
        <begin position="486"/>
        <end position="534"/>
    </location>
</feature>
<dbReference type="AlphaFoldDB" id="D5GAW4"/>
<evidence type="ECO:0000313" key="4">
    <source>
        <dbReference type="Proteomes" id="UP000006911"/>
    </source>
</evidence>
<protein>
    <submittedName>
        <fullName evidence="3">(Perigord truffle) hypothetical protein</fullName>
    </submittedName>
</protein>
<dbReference type="RefSeq" id="XP_002837466.1">
    <property type="nucleotide sequence ID" value="XM_002837420.1"/>
</dbReference>
<gene>
    <name evidence="3" type="ORF">GSTUM_00005335001</name>
</gene>
<dbReference type="GO" id="GO:0001156">
    <property type="term" value="F:TFIIIC-class transcription factor complex binding"/>
    <property type="evidence" value="ECO:0007669"/>
    <property type="project" value="TreeGrafter"/>
</dbReference>
<dbReference type="CDD" id="cd00167">
    <property type="entry name" value="SANT"/>
    <property type="match status" value="1"/>
</dbReference>
<feature type="compositionally biased region" description="Polar residues" evidence="1">
    <location>
        <begin position="187"/>
        <end position="197"/>
    </location>
</feature>
<dbReference type="HOGENOM" id="CLU_413426_0_0_1"/>
<dbReference type="GO" id="GO:0000126">
    <property type="term" value="C:transcription factor TFIIIB complex"/>
    <property type="evidence" value="ECO:0007669"/>
    <property type="project" value="TreeGrafter"/>
</dbReference>
<feature type="compositionally biased region" description="Low complexity" evidence="1">
    <location>
        <begin position="601"/>
        <end position="618"/>
    </location>
</feature>
<dbReference type="SMART" id="SM00717">
    <property type="entry name" value="SANT"/>
    <property type="match status" value="1"/>
</dbReference>
<accession>D5GAW4</accession>
<feature type="compositionally biased region" description="Basic and acidic residues" evidence="1">
    <location>
        <begin position="321"/>
        <end position="336"/>
    </location>
</feature>
<feature type="compositionally biased region" description="Basic and acidic residues" evidence="1">
    <location>
        <begin position="646"/>
        <end position="664"/>
    </location>
</feature>
<dbReference type="PANTHER" id="PTHR22929:SF0">
    <property type="entry name" value="TRANSCRIPTION FACTOR TFIIIB COMPONENT B'' HOMOLOG"/>
    <property type="match status" value="1"/>
</dbReference>
<keyword evidence="4" id="KW-1185">Reference proteome</keyword>
<feature type="compositionally biased region" description="Pro residues" evidence="1">
    <location>
        <begin position="32"/>
        <end position="67"/>
    </location>
</feature>
<feature type="compositionally biased region" description="Basic residues" evidence="1">
    <location>
        <begin position="223"/>
        <end position="248"/>
    </location>
</feature>
<sequence>MSSVVNKSKNKFVPKAKVRPRPGAAARSSPSNPTPPSPRKPSQPPEEPPAPPAPLLVPQAIAPPPSHPETRNGAPVAELESPRRQVSVPAIRAKSRNGIPSIRQTSAEVSSSPSRSGVPIVQSSLSRGIPRVRAAAPEGAPTARLNSTERSPEALRMANARPSAWLATVLGGTVDMRAFRDSGIAATQETQEVSQGGLSVVEPEDSGENIDGGESPTIEKVAKFPRKRRARVAKDRLPKKRRATRGRLRAAENNIDEIQEAQEVQEVEGEQEEQGGEQGIAGGTEVNTEGDNSDNTLYEDPHKPSKPKKSRRPRKPAAKKSPKEPREPSKPNEKRPGGRYRAPSPEDGEQREITPSVIKMKDLCRDIRIGRKSKRFIELEQMDWTKPAGDDKAAKTALDFEQAAGEEVEQEPAEEGTERLANGGQSLPRAGAPQMRMVNGELVLDQESIQVNSHERNPIDEGSMEVVEENMAFRRITSATYSKHKRSERWDAEETDKFYNALSMFGTDFEIISKLFSGRNRQQLRKKYLNEERKDPQRITDALRTRVPINVTEYSEMTELEIGDPQLVEDELEKIREAHEAEEEAAIGHAAAMERERQENANAAMRAGDDAVAAAAADQNKKGRKRKGTKSRGGASHGGEEILSMGREEYEAERLRELAEAEEL</sequence>
<feature type="region of interest" description="Disordered" evidence="1">
    <location>
        <begin position="400"/>
        <end position="429"/>
    </location>
</feature>
<evidence type="ECO:0000259" key="2">
    <source>
        <dbReference type="SMART" id="SM00717"/>
    </source>
</evidence>
<dbReference type="InterPro" id="IPR039467">
    <property type="entry name" value="TFIIIB_B''_Myb"/>
</dbReference>
<proteinExistence type="predicted"/>
<evidence type="ECO:0000256" key="1">
    <source>
        <dbReference type="SAM" id="MobiDB-lite"/>
    </source>
</evidence>
<feature type="compositionally biased region" description="Basic residues" evidence="1">
    <location>
        <begin position="8"/>
        <end position="20"/>
    </location>
</feature>
<feature type="region of interest" description="Disordered" evidence="1">
    <location>
        <begin position="187"/>
        <end position="359"/>
    </location>
</feature>
<feature type="compositionally biased region" description="Polar residues" evidence="1">
    <location>
        <begin position="102"/>
        <end position="126"/>
    </location>
</feature>
<dbReference type="OMA" id="HSETAQF"/>
<feature type="compositionally biased region" description="Basic residues" evidence="1">
    <location>
        <begin position="304"/>
        <end position="320"/>
    </location>
</feature>
<dbReference type="Gene3D" id="1.10.10.60">
    <property type="entry name" value="Homeodomain-like"/>
    <property type="match status" value="1"/>
</dbReference>
<feature type="region of interest" description="Disordered" evidence="1">
    <location>
        <begin position="1"/>
        <end position="153"/>
    </location>
</feature>
<dbReference type="SUPFAM" id="SSF46689">
    <property type="entry name" value="Homeodomain-like"/>
    <property type="match status" value="1"/>
</dbReference>
<feature type="compositionally biased region" description="Acidic residues" evidence="1">
    <location>
        <begin position="404"/>
        <end position="415"/>
    </location>
</feature>
<dbReference type="InterPro" id="IPR001005">
    <property type="entry name" value="SANT/Myb"/>
</dbReference>
<name>D5GAW4_TUBMM</name>
<evidence type="ECO:0000313" key="3">
    <source>
        <dbReference type="EMBL" id="CAZ81657.1"/>
    </source>
</evidence>
<feature type="compositionally biased region" description="Polar residues" evidence="1">
    <location>
        <begin position="285"/>
        <end position="296"/>
    </location>
</feature>
<dbReference type="PANTHER" id="PTHR22929">
    <property type="entry name" value="RNA POLYMERASE III TRANSCRIPTION INITIATION FACTOR B"/>
    <property type="match status" value="1"/>
</dbReference>
<dbReference type="EMBL" id="FN430086">
    <property type="protein sequence ID" value="CAZ81657.1"/>
    <property type="molecule type" value="Genomic_DNA"/>
</dbReference>